<dbReference type="Proteomes" id="UP001482620">
    <property type="component" value="Unassembled WGS sequence"/>
</dbReference>
<accession>A0ABV0VHV5</accession>
<dbReference type="EMBL" id="JAHRIQ010108060">
    <property type="protein sequence ID" value="MEQ2256832.1"/>
    <property type="molecule type" value="Genomic_DNA"/>
</dbReference>
<evidence type="ECO:0000313" key="2">
    <source>
        <dbReference type="Proteomes" id="UP001482620"/>
    </source>
</evidence>
<gene>
    <name evidence="1" type="ORF">ILYODFUR_028119</name>
</gene>
<protein>
    <submittedName>
        <fullName evidence="1">Uncharacterized protein</fullName>
    </submittedName>
</protein>
<reference evidence="1 2" key="1">
    <citation type="submission" date="2021-06" db="EMBL/GenBank/DDBJ databases">
        <authorList>
            <person name="Palmer J.M."/>
        </authorList>
    </citation>
    <scope>NUCLEOTIDE SEQUENCE [LARGE SCALE GENOMIC DNA]</scope>
    <source>
        <strain evidence="2">if_2019</strain>
        <tissue evidence="1">Muscle</tissue>
    </source>
</reference>
<name>A0ABV0VHV5_9TELE</name>
<evidence type="ECO:0000313" key="1">
    <source>
        <dbReference type="EMBL" id="MEQ2256832.1"/>
    </source>
</evidence>
<keyword evidence="2" id="KW-1185">Reference proteome</keyword>
<comment type="caution">
    <text evidence="1">The sequence shown here is derived from an EMBL/GenBank/DDBJ whole genome shotgun (WGS) entry which is preliminary data.</text>
</comment>
<organism evidence="1 2">
    <name type="scientific">Ilyodon furcidens</name>
    <name type="common">goldbreast splitfin</name>
    <dbReference type="NCBI Taxonomy" id="33524"/>
    <lineage>
        <taxon>Eukaryota</taxon>
        <taxon>Metazoa</taxon>
        <taxon>Chordata</taxon>
        <taxon>Craniata</taxon>
        <taxon>Vertebrata</taxon>
        <taxon>Euteleostomi</taxon>
        <taxon>Actinopterygii</taxon>
        <taxon>Neopterygii</taxon>
        <taxon>Teleostei</taxon>
        <taxon>Neoteleostei</taxon>
        <taxon>Acanthomorphata</taxon>
        <taxon>Ovalentaria</taxon>
        <taxon>Atherinomorphae</taxon>
        <taxon>Cyprinodontiformes</taxon>
        <taxon>Goodeidae</taxon>
        <taxon>Ilyodon</taxon>
    </lineage>
</organism>
<sequence length="110" mass="12627">MKLHSGLRRRILHFLSAEGQDAVPGHPGGSMLLVYTTHSLGTLFVISSEEYGLSFPASRNSPTRYVFPPGIRSWWWCRPWYGRSWEPMVEKGWRRVKAQQKIGVFHAEGL</sequence>
<proteinExistence type="predicted"/>